<keyword evidence="4" id="KW-1185">Reference proteome</keyword>
<protein>
    <submittedName>
        <fullName evidence="3">Uncharacterized protein</fullName>
    </submittedName>
</protein>
<evidence type="ECO:0000313" key="4">
    <source>
        <dbReference type="Proteomes" id="UP000636505"/>
    </source>
</evidence>
<evidence type="ECO:0000256" key="1">
    <source>
        <dbReference type="SAM" id="Coils"/>
    </source>
</evidence>
<proteinExistence type="predicted"/>
<feature type="region of interest" description="Disordered" evidence="2">
    <location>
        <begin position="159"/>
        <end position="197"/>
    </location>
</feature>
<dbReference type="AlphaFoldDB" id="A0A8J7DLK4"/>
<evidence type="ECO:0000256" key="2">
    <source>
        <dbReference type="SAM" id="MobiDB-lite"/>
    </source>
</evidence>
<sequence length="197" mass="22477">MASSASDTARFRSATEFPKSIQGLGHEQANTLYAEMRDCLVFTNRSRAQLIRRNTEHKDTTLQLRERIRHFQGLIDQLQNQKLAQLQEKELLIAQLASEMAEMGAQLDVLSDAFDAVGDPEAMVQTHWGYVAFPGRFLQLVKAVKAVILWWKRKDEDGELLRGDPQPALPSDNEEDRRDRPQLYTDQASINRSLLDP</sequence>
<feature type="compositionally biased region" description="Polar residues" evidence="2">
    <location>
        <begin position="184"/>
        <end position="197"/>
    </location>
</feature>
<gene>
    <name evidence="3" type="ORF">IQ241_08025</name>
</gene>
<comment type="caution">
    <text evidence="3">The sequence shown here is derived from an EMBL/GenBank/DDBJ whole genome shotgun (WGS) entry which is preliminary data.</text>
</comment>
<keyword evidence="1" id="KW-0175">Coiled coil</keyword>
<dbReference type="EMBL" id="JADEXG010000014">
    <property type="protein sequence ID" value="MBE9077241.1"/>
    <property type="molecule type" value="Genomic_DNA"/>
</dbReference>
<dbReference type="RefSeq" id="WP_193905904.1">
    <property type="nucleotide sequence ID" value="NZ_JADEXG010000014.1"/>
</dbReference>
<reference evidence="3" key="1">
    <citation type="submission" date="2020-10" db="EMBL/GenBank/DDBJ databases">
        <authorList>
            <person name="Castelo-Branco R."/>
            <person name="Eusebio N."/>
            <person name="Adriana R."/>
            <person name="Vieira A."/>
            <person name="Brugerolle De Fraissinette N."/>
            <person name="Rezende De Castro R."/>
            <person name="Schneider M.P."/>
            <person name="Vasconcelos V."/>
            <person name="Leao P.N."/>
        </authorList>
    </citation>
    <scope>NUCLEOTIDE SEQUENCE</scope>
    <source>
        <strain evidence="3">LEGE 07310</strain>
    </source>
</reference>
<feature type="coiled-coil region" evidence="1">
    <location>
        <begin position="75"/>
        <end position="106"/>
    </location>
</feature>
<dbReference type="Proteomes" id="UP000636505">
    <property type="component" value="Unassembled WGS sequence"/>
</dbReference>
<organism evidence="3 4">
    <name type="scientific">Vasconcelosia minhoensis LEGE 07310</name>
    <dbReference type="NCBI Taxonomy" id="915328"/>
    <lineage>
        <taxon>Bacteria</taxon>
        <taxon>Bacillati</taxon>
        <taxon>Cyanobacteriota</taxon>
        <taxon>Cyanophyceae</taxon>
        <taxon>Nodosilineales</taxon>
        <taxon>Cymatolegaceae</taxon>
        <taxon>Vasconcelosia</taxon>
        <taxon>Vasconcelosia minhoensis</taxon>
    </lineage>
</organism>
<evidence type="ECO:0000313" key="3">
    <source>
        <dbReference type="EMBL" id="MBE9077241.1"/>
    </source>
</evidence>
<name>A0A8J7DLK4_9CYAN</name>
<accession>A0A8J7DLK4</accession>